<organism evidence="2 3">
    <name type="scientific">Cloeon dipterum</name>
    <dbReference type="NCBI Taxonomy" id="197152"/>
    <lineage>
        <taxon>Eukaryota</taxon>
        <taxon>Metazoa</taxon>
        <taxon>Ecdysozoa</taxon>
        <taxon>Arthropoda</taxon>
        <taxon>Hexapoda</taxon>
        <taxon>Insecta</taxon>
        <taxon>Pterygota</taxon>
        <taxon>Palaeoptera</taxon>
        <taxon>Ephemeroptera</taxon>
        <taxon>Pisciforma</taxon>
        <taxon>Baetidae</taxon>
        <taxon>Cloeon</taxon>
    </lineage>
</organism>
<feature type="compositionally biased region" description="Basic and acidic residues" evidence="1">
    <location>
        <begin position="47"/>
        <end position="59"/>
    </location>
</feature>
<feature type="compositionally biased region" description="Basic and acidic residues" evidence="1">
    <location>
        <begin position="340"/>
        <end position="352"/>
    </location>
</feature>
<sequence>MQITFERLIDLGLDFEASIEYARGDELVAQEKIRDLRLKRKNLELGKQERGTQTDESPAKETNTNRTSIVQIIDLSEDDAAFPNDETINENSNIPGSSQRSEGTTDREHRQIRRQTTTDPAPAIQELVQPLSRDIEPSPADIDSSSEEENDDLFPITDPIENHGGDFDKLKSDLLAGLKRCRTEDELNDFMQRDFVSITKGVPQEEMESLHDCYPEVKIRALDKKRISAMVLCSQKNNAVLYRKCCRELFYCFLTKEEIVSLTAAGSGNHKAVDKNLLNAMHAFLMSFGRFNCKLQRITDIFNNVKKNVITTMKYKTDSEFREKQKKSAIESNRKRREATRRAREQSARPKN</sequence>
<reference evidence="2 3" key="1">
    <citation type="submission" date="2020-04" db="EMBL/GenBank/DDBJ databases">
        <authorList>
            <person name="Alioto T."/>
            <person name="Alioto T."/>
            <person name="Gomez Garrido J."/>
        </authorList>
    </citation>
    <scope>NUCLEOTIDE SEQUENCE [LARGE SCALE GENOMIC DNA]</scope>
</reference>
<feature type="compositionally biased region" description="Polar residues" evidence="1">
    <location>
        <begin position="89"/>
        <end position="102"/>
    </location>
</feature>
<protein>
    <recommendedName>
        <fullName evidence="4">DUF4806 domain-containing protein</fullName>
    </recommendedName>
</protein>
<comment type="caution">
    <text evidence="2">The sequence shown here is derived from an EMBL/GenBank/DDBJ whole genome shotgun (WGS) entry which is preliminary data.</text>
</comment>
<accession>A0A8S1CED4</accession>
<keyword evidence="3" id="KW-1185">Reference proteome</keyword>
<feature type="compositionally biased region" description="Basic and acidic residues" evidence="1">
    <location>
        <begin position="322"/>
        <end position="333"/>
    </location>
</feature>
<proteinExistence type="predicted"/>
<dbReference type="AlphaFoldDB" id="A0A8S1CED4"/>
<evidence type="ECO:0000256" key="1">
    <source>
        <dbReference type="SAM" id="MobiDB-lite"/>
    </source>
</evidence>
<feature type="region of interest" description="Disordered" evidence="1">
    <location>
        <begin position="82"/>
        <end position="151"/>
    </location>
</feature>
<name>A0A8S1CED4_9INSE</name>
<gene>
    <name evidence="2" type="ORF">CLODIP_2_CD15916</name>
</gene>
<evidence type="ECO:0000313" key="2">
    <source>
        <dbReference type="EMBL" id="CAB3366755.1"/>
    </source>
</evidence>
<dbReference type="Proteomes" id="UP000494165">
    <property type="component" value="Unassembled WGS sequence"/>
</dbReference>
<feature type="region of interest" description="Disordered" evidence="1">
    <location>
        <begin position="47"/>
        <end position="67"/>
    </location>
</feature>
<feature type="region of interest" description="Disordered" evidence="1">
    <location>
        <begin position="322"/>
        <end position="352"/>
    </location>
</feature>
<evidence type="ECO:0000313" key="3">
    <source>
        <dbReference type="Proteomes" id="UP000494165"/>
    </source>
</evidence>
<dbReference type="EMBL" id="CADEPI010000026">
    <property type="protein sequence ID" value="CAB3366755.1"/>
    <property type="molecule type" value="Genomic_DNA"/>
</dbReference>
<evidence type="ECO:0008006" key="4">
    <source>
        <dbReference type="Google" id="ProtNLM"/>
    </source>
</evidence>